<dbReference type="PROSITE" id="PS51257">
    <property type="entry name" value="PROKAR_LIPOPROTEIN"/>
    <property type="match status" value="1"/>
</dbReference>
<keyword evidence="1" id="KW-0812">Transmembrane</keyword>
<gene>
    <name evidence="2" type="ORF">SAMEA3545359_02654</name>
</gene>
<proteinExistence type="predicted"/>
<evidence type="ECO:0000256" key="1">
    <source>
        <dbReference type="SAM" id="Phobius"/>
    </source>
</evidence>
<organism evidence="2">
    <name type="scientific">uncultured Anaerotruncus sp</name>
    <dbReference type="NCBI Taxonomy" id="905011"/>
    <lineage>
        <taxon>Bacteria</taxon>
        <taxon>Bacillati</taxon>
        <taxon>Bacillota</taxon>
        <taxon>Clostridia</taxon>
        <taxon>Eubacteriales</taxon>
        <taxon>Oscillospiraceae</taxon>
        <taxon>Anaerotruncus</taxon>
        <taxon>environmental samples</taxon>
    </lineage>
</organism>
<feature type="transmembrane region" description="Helical" evidence="1">
    <location>
        <begin position="155"/>
        <end position="174"/>
    </location>
</feature>
<dbReference type="AlphaFoldDB" id="A0A1C6K5P8"/>
<feature type="transmembrane region" description="Helical" evidence="1">
    <location>
        <begin position="53"/>
        <end position="73"/>
    </location>
</feature>
<reference evidence="2" key="1">
    <citation type="submission" date="2015-09" db="EMBL/GenBank/DDBJ databases">
        <authorList>
            <consortium name="Pathogen Informatics"/>
        </authorList>
    </citation>
    <scope>NUCLEOTIDE SEQUENCE</scope>
    <source>
        <strain evidence="2">2789STDY5834896</strain>
    </source>
</reference>
<protein>
    <submittedName>
        <fullName evidence="2">Uncharacterized BCR, YitT family COG1284</fullName>
    </submittedName>
</protein>
<keyword evidence="1" id="KW-1133">Transmembrane helix</keyword>
<accession>A0A1C6K5P8</accession>
<feature type="transmembrane region" description="Helical" evidence="1">
    <location>
        <begin position="110"/>
        <end position="134"/>
    </location>
</feature>
<dbReference type="PANTHER" id="PTHR40078">
    <property type="entry name" value="INTEGRAL MEMBRANE PROTEIN-RELATED"/>
    <property type="match status" value="1"/>
</dbReference>
<dbReference type="EMBL" id="FMHG01000003">
    <property type="protein sequence ID" value="SCJ89620.1"/>
    <property type="molecule type" value="Genomic_DNA"/>
</dbReference>
<keyword evidence="1" id="KW-0472">Membrane</keyword>
<evidence type="ECO:0000313" key="2">
    <source>
        <dbReference type="EMBL" id="SCJ89620.1"/>
    </source>
</evidence>
<dbReference type="PANTHER" id="PTHR40078:SF1">
    <property type="entry name" value="INTEGRAL MEMBRANE PROTEIN"/>
    <property type="match status" value="1"/>
</dbReference>
<dbReference type="InterPro" id="IPR038750">
    <property type="entry name" value="YczE/YyaS-like"/>
</dbReference>
<dbReference type="Pfam" id="PF19700">
    <property type="entry name" value="DUF6198"/>
    <property type="match status" value="1"/>
</dbReference>
<sequence>MSREKTRLFWRKLACLLPAVPLMALGISCNITADLGSDPYTSFQQGLAGLTGLRVGTVSVLVNVAIVLLFLLLDRSLINVGAVVFSLGCGPFVNLFLPLLQALWGAHPALWVRALFLAAGIGCIVLALSYYIPVGLGAEPIDMLAIYIGRLVRRTYGMGLNILNALLFVAAVLMGAPFGVGTVANVLCIGKFTDLLMARLGPLVRRLTGESGSADRQNAAKKIVEKAK</sequence>
<name>A0A1C6K5P8_9FIRM</name>
<feature type="transmembrane region" description="Helical" evidence="1">
    <location>
        <begin position="80"/>
        <end position="104"/>
    </location>
</feature>